<sequence>MREHTEKVKSMKETGPRADAVWVDFSQRWYTVMHSTGLGFLEITRRLQSIYETSSSFLLTASALEGVSDITVASGLIGDKDSTDYGRIIKYLKKAYEPVKVGNIEYGVTVDDIFVVEPNACPSYEDIIKMPNKVLVWCGSRSSNLLRHLQNGFSSAIWIAVDRLKGFLVLAIASLGDEIAKLKKTKSLEEKKLGVKESWEERKQMNQSTFCLEDDIKVPSGRIVASENNDSPLDYNEHTVYNPNEYAVRPSYLMGVKYEKGVVMDTAE</sequence>
<name>A0ACB9MDX8_BAUVA</name>
<dbReference type="Proteomes" id="UP000828941">
    <property type="component" value="Chromosome 9"/>
</dbReference>
<protein>
    <submittedName>
        <fullName evidence="1">Uncharacterized protein</fullName>
    </submittedName>
</protein>
<comment type="caution">
    <text evidence="1">The sequence shown here is derived from an EMBL/GenBank/DDBJ whole genome shotgun (WGS) entry which is preliminary data.</text>
</comment>
<keyword evidence="2" id="KW-1185">Reference proteome</keyword>
<proteinExistence type="predicted"/>
<accession>A0ACB9MDX8</accession>
<gene>
    <name evidence="1" type="ORF">L6164_022107</name>
</gene>
<organism evidence="1 2">
    <name type="scientific">Bauhinia variegata</name>
    <name type="common">Purple orchid tree</name>
    <name type="synonym">Phanera variegata</name>
    <dbReference type="NCBI Taxonomy" id="167791"/>
    <lineage>
        <taxon>Eukaryota</taxon>
        <taxon>Viridiplantae</taxon>
        <taxon>Streptophyta</taxon>
        <taxon>Embryophyta</taxon>
        <taxon>Tracheophyta</taxon>
        <taxon>Spermatophyta</taxon>
        <taxon>Magnoliopsida</taxon>
        <taxon>eudicotyledons</taxon>
        <taxon>Gunneridae</taxon>
        <taxon>Pentapetalae</taxon>
        <taxon>rosids</taxon>
        <taxon>fabids</taxon>
        <taxon>Fabales</taxon>
        <taxon>Fabaceae</taxon>
        <taxon>Cercidoideae</taxon>
        <taxon>Cercideae</taxon>
        <taxon>Bauhiniinae</taxon>
        <taxon>Bauhinia</taxon>
    </lineage>
</organism>
<evidence type="ECO:0000313" key="2">
    <source>
        <dbReference type="Proteomes" id="UP000828941"/>
    </source>
</evidence>
<dbReference type="EMBL" id="CM039434">
    <property type="protein sequence ID" value="KAI4322409.1"/>
    <property type="molecule type" value="Genomic_DNA"/>
</dbReference>
<evidence type="ECO:0000313" key="1">
    <source>
        <dbReference type="EMBL" id="KAI4322409.1"/>
    </source>
</evidence>
<reference evidence="1 2" key="1">
    <citation type="journal article" date="2022" name="DNA Res.">
        <title>Chromosomal-level genome assembly of the orchid tree Bauhinia variegata (Leguminosae; Cercidoideae) supports the allotetraploid origin hypothesis of Bauhinia.</title>
        <authorList>
            <person name="Zhong Y."/>
            <person name="Chen Y."/>
            <person name="Zheng D."/>
            <person name="Pang J."/>
            <person name="Liu Y."/>
            <person name="Luo S."/>
            <person name="Meng S."/>
            <person name="Qian L."/>
            <person name="Wei D."/>
            <person name="Dai S."/>
            <person name="Zhou R."/>
        </authorList>
    </citation>
    <scope>NUCLEOTIDE SEQUENCE [LARGE SCALE GENOMIC DNA]</scope>
    <source>
        <strain evidence="1">BV-YZ2020</strain>
    </source>
</reference>